<keyword evidence="1" id="KW-1133">Transmembrane helix</keyword>
<evidence type="ECO:0000313" key="2">
    <source>
        <dbReference type="EnsemblPlants" id="Solyc05g012820.1.1.1"/>
    </source>
</evidence>
<proteinExistence type="predicted"/>
<feature type="transmembrane region" description="Helical" evidence="1">
    <location>
        <begin position="31"/>
        <end position="52"/>
    </location>
</feature>
<dbReference type="KEGG" id="sly:101254997"/>
<protein>
    <submittedName>
        <fullName evidence="2">Uncharacterized protein</fullName>
    </submittedName>
</protein>
<dbReference type="AlphaFoldDB" id="A0A3Q7GFZ2"/>
<feature type="transmembrane region" description="Helical" evidence="1">
    <location>
        <begin position="228"/>
        <end position="251"/>
    </location>
</feature>
<sequence length="324" mass="37421">MNNTSTENGYNLWSEIIESSRTTFKSHVRHFHAISILFLFPIILSLIVYPSFELAIFHPDYHFTSYAQLQFPQLFAISSFETILLVLYALFLTFFFICGVGTTTYSVVQVIYDRPINVFSSIKSMRNSFFPLLSTFIVSQTIFISSTLLFALILVFVVRILQSLGLIELKSNSDHLLFLVIFWLIVIVPILIWLQVNWCLAYVITMVESKKGYETLRRSAKLVEGERWVALKILMYYGTVIVYMVVWYAMFLAKRETWRSFAGILVTVCNSAMGYILMNQYLMANVVLYMHCKELNDEKLMSKTAAGEYVSLSVEEEETNHDAV</sequence>
<feature type="transmembrane region" description="Helical" evidence="1">
    <location>
        <begin position="129"/>
        <end position="156"/>
    </location>
</feature>
<dbReference type="OrthoDB" id="1300834at2759"/>
<reference evidence="2" key="2">
    <citation type="submission" date="2019-01" db="UniProtKB">
        <authorList>
            <consortium name="EnsemblPlants"/>
        </authorList>
    </citation>
    <scope>IDENTIFICATION</scope>
    <source>
        <strain evidence="2">cv. Heinz 1706</strain>
    </source>
</reference>
<keyword evidence="1" id="KW-0812">Transmembrane</keyword>
<accession>A0A3Q7GFZ2</accession>
<keyword evidence="1" id="KW-0472">Membrane</keyword>
<keyword evidence="3" id="KW-1185">Reference proteome</keyword>
<organism evidence="2">
    <name type="scientific">Solanum lycopersicum</name>
    <name type="common">Tomato</name>
    <name type="synonym">Lycopersicon esculentum</name>
    <dbReference type="NCBI Taxonomy" id="4081"/>
    <lineage>
        <taxon>Eukaryota</taxon>
        <taxon>Viridiplantae</taxon>
        <taxon>Streptophyta</taxon>
        <taxon>Embryophyta</taxon>
        <taxon>Tracheophyta</taxon>
        <taxon>Spermatophyta</taxon>
        <taxon>Magnoliopsida</taxon>
        <taxon>eudicotyledons</taxon>
        <taxon>Gunneridae</taxon>
        <taxon>Pentapetalae</taxon>
        <taxon>asterids</taxon>
        <taxon>lamiids</taxon>
        <taxon>Solanales</taxon>
        <taxon>Solanaceae</taxon>
        <taxon>Solanoideae</taxon>
        <taxon>Solaneae</taxon>
        <taxon>Solanum</taxon>
        <taxon>Solanum subgen. Lycopersicon</taxon>
    </lineage>
</organism>
<dbReference type="PaxDb" id="4081-Solyc05g012820.1.1"/>
<dbReference type="GO" id="GO:0016020">
    <property type="term" value="C:membrane"/>
    <property type="evidence" value="ECO:0000318"/>
    <property type="project" value="GO_Central"/>
</dbReference>
<evidence type="ECO:0000256" key="1">
    <source>
        <dbReference type="SAM" id="Phobius"/>
    </source>
</evidence>
<feature type="transmembrane region" description="Helical" evidence="1">
    <location>
        <begin position="176"/>
        <end position="207"/>
    </location>
</feature>
<dbReference type="Proteomes" id="UP000004994">
    <property type="component" value="Chromosome 5"/>
</dbReference>
<name>A0A3Q7GFZ2_SOLLC</name>
<dbReference type="FunCoup" id="A0A3Q7GFZ2">
    <property type="interactions" value="1290"/>
</dbReference>
<feature type="transmembrane region" description="Helical" evidence="1">
    <location>
        <begin position="83"/>
        <end position="108"/>
    </location>
</feature>
<dbReference type="EnsemblPlants" id="Solyc05g012820.1.1">
    <property type="protein sequence ID" value="Solyc05g012820.1.1.1"/>
    <property type="gene ID" value="Solyc05g012820.1"/>
</dbReference>
<dbReference type="Gramene" id="Solyc05g012820.1.1">
    <property type="protein sequence ID" value="Solyc05g012820.1.1.1"/>
    <property type="gene ID" value="Solyc05g012820.1"/>
</dbReference>
<dbReference type="InParanoid" id="A0A3Q7GFZ2"/>
<dbReference type="PANTHER" id="PTHR33133">
    <property type="entry name" value="OS08G0107100 PROTEIN-RELATED"/>
    <property type="match status" value="1"/>
</dbReference>
<dbReference type="PANTHER" id="PTHR33133:SF29">
    <property type="entry name" value="CSC1_OSCA1-LIKE 7TM REGION DOMAIN-CONTAINING PROTEIN"/>
    <property type="match status" value="1"/>
</dbReference>
<dbReference type="STRING" id="4081.A0A3Q7GFZ2"/>
<evidence type="ECO:0000313" key="3">
    <source>
        <dbReference type="Proteomes" id="UP000004994"/>
    </source>
</evidence>
<dbReference type="GeneID" id="101254997"/>
<dbReference type="OMA" id="HCKELND"/>
<feature type="transmembrane region" description="Helical" evidence="1">
    <location>
        <begin position="257"/>
        <end position="278"/>
    </location>
</feature>
<reference evidence="2" key="1">
    <citation type="journal article" date="2012" name="Nature">
        <title>The tomato genome sequence provides insights into fleshy fruit evolution.</title>
        <authorList>
            <consortium name="Tomato Genome Consortium"/>
        </authorList>
    </citation>
    <scope>NUCLEOTIDE SEQUENCE [LARGE SCALE GENOMIC DNA]</scope>
    <source>
        <strain evidence="2">cv. Heinz 1706</strain>
    </source>
</reference>